<evidence type="ECO:0008006" key="3">
    <source>
        <dbReference type="Google" id="ProtNLM"/>
    </source>
</evidence>
<proteinExistence type="predicted"/>
<evidence type="ECO:0000256" key="1">
    <source>
        <dbReference type="SAM" id="SignalP"/>
    </source>
</evidence>
<feature type="chain" id="PRO_5009115637" description="N-acetyllactosaminide beta-1,3-N-acetylglucosaminyltransferase" evidence="1">
    <location>
        <begin position="25"/>
        <end position="496"/>
    </location>
</feature>
<reference evidence="2" key="1">
    <citation type="submission" date="2015-09" db="EMBL/GenBank/DDBJ databases">
        <title>De novo assembly of Pectinophora gossypiella (Pink Bollworm) gut transcriptome.</title>
        <authorList>
            <person name="Tassone E.E."/>
        </authorList>
    </citation>
    <scope>NUCLEOTIDE SEQUENCE</scope>
</reference>
<dbReference type="OrthoDB" id="9974378at2759"/>
<dbReference type="AlphaFoldDB" id="A0A1E1WVN5"/>
<evidence type="ECO:0000313" key="2">
    <source>
        <dbReference type="EMBL" id="JAT90851.1"/>
    </source>
</evidence>
<accession>A0A1E1WVN5</accession>
<protein>
    <recommendedName>
        <fullName evidence="3">N-acetyllactosaminide beta-1,3-N-acetylglucosaminyltransferase</fullName>
    </recommendedName>
</protein>
<name>A0A1E1WVN5_PECGO</name>
<dbReference type="PANTHER" id="PTHR47412:SF1">
    <property type="entry name" value="FI01434P-RELATED"/>
    <property type="match status" value="1"/>
</dbReference>
<dbReference type="Pfam" id="PF13896">
    <property type="entry name" value="Glyco_transf_49"/>
    <property type="match status" value="1"/>
</dbReference>
<dbReference type="PANTHER" id="PTHR47412">
    <property type="entry name" value="FI01434P-RELATED"/>
    <property type="match status" value="1"/>
</dbReference>
<organism evidence="2">
    <name type="scientific">Pectinophora gossypiella</name>
    <name type="common">Cotton pink bollworm</name>
    <name type="synonym">Depressaria gossypiella</name>
    <dbReference type="NCBI Taxonomy" id="13191"/>
    <lineage>
        <taxon>Eukaryota</taxon>
        <taxon>Metazoa</taxon>
        <taxon>Ecdysozoa</taxon>
        <taxon>Arthropoda</taxon>
        <taxon>Hexapoda</taxon>
        <taxon>Insecta</taxon>
        <taxon>Pterygota</taxon>
        <taxon>Neoptera</taxon>
        <taxon>Endopterygota</taxon>
        <taxon>Lepidoptera</taxon>
        <taxon>Glossata</taxon>
        <taxon>Ditrysia</taxon>
        <taxon>Gelechioidea</taxon>
        <taxon>Gelechiidae</taxon>
        <taxon>Apatetrinae</taxon>
        <taxon>Pectinophora</taxon>
    </lineage>
</organism>
<dbReference type="EMBL" id="GDQN01000203">
    <property type="protein sequence ID" value="JAT90851.1"/>
    <property type="molecule type" value="Transcribed_RNA"/>
</dbReference>
<gene>
    <name evidence="2" type="ORF">g.8403</name>
</gene>
<sequence>MLGSRRNLIFRLSIAVSLCMMLYAAMHLSVGPAPGGEWVPVPMTEDVTGNEIHTNHEFLRNDSTSVLDFISKVIDDTTSQKTPSTLPATSARFAVVSTTTAPIEVRSVEPLNENLLTETTLSRLKELLGCKNREFRSEYLQRGEYWVLSNYVRADHGPLDCYETITYTTHSGFQYLDNVLPVVERWAGPVSLAIHAPGSDLKLTLDSIKFLRQCTPSSHLVRKLVTFHIFFPYKHMPSTVPKPEAFLSEPYTCPEKAPYVVNASSSYKEEKGLLYPINVARNLAREAALTHFILPSDIELYPSPNIIPQFLNMIARNQPPLNTSKGPRVFPISLFEVDAKARVPSTKTELLKMLSNKTAITFHKYMCQACHNIPQANKWMARKEEELMNVLTTSKRKGKFARWEPIYIGTHQDPYYDERLSWEGMKDKMSQGYVLCVMDYDFMVLNKAFLVHKPGIKKYKKAPKRMPVVYRQNAFVSAHVLPELKKLFGSRANCVL</sequence>
<feature type="signal peptide" evidence="1">
    <location>
        <begin position="1"/>
        <end position="24"/>
    </location>
</feature>
<keyword evidence="1" id="KW-0732">Signal</keyword>